<proteinExistence type="predicted"/>
<keyword evidence="4 10" id="KW-0808">Transferase</keyword>
<evidence type="ECO:0000313" key="10">
    <source>
        <dbReference type="EMBL" id="SHG83895.1"/>
    </source>
</evidence>
<dbReference type="EC" id="2.3.1.82" evidence="2"/>
<dbReference type="RefSeq" id="WP_073133387.1">
    <property type="nucleotide sequence ID" value="NZ_FQWQ01000001.1"/>
</dbReference>
<organism evidence="10 11">
    <name type="scientific">Chryseolinea serpens</name>
    <dbReference type="NCBI Taxonomy" id="947013"/>
    <lineage>
        <taxon>Bacteria</taxon>
        <taxon>Pseudomonadati</taxon>
        <taxon>Bacteroidota</taxon>
        <taxon>Cytophagia</taxon>
        <taxon>Cytophagales</taxon>
        <taxon>Fulvivirgaceae</taxon>
        <taxon>Chryseolinea</taxon>
    </lineage>
</organism>
<dbReference type="SUPFAM" id="SSF55729">
    <property type="entry name" value="Acyl-CoA N-acyltransferases (Nat)"/>
    <property type="match status" value="1"/>
</dbReference>
<dbReference type="NCBIfam" id="NF043067">
    <property type="entry name" value="AAC_6p_group_E"/>
    <property type="match status" value="1"/>
</dbReference>
<feature type="domain" description="N-acetyltransferase" evidence="9">
    <location>
        <begin position="1"/>
        <end position="145"/>
    </location>
</feature>
<evidence type="ECO:0000256" key="6">
    <source>
        <dbReference type="ARBA" id="ARBA00023315"/>
    </source>
</evidence>
<dbReference type="GO" id="GO:0046677">
    <property type="term" value="P:response to antibiotic"/>
    <property type="evidence" value="ECO:0007669"/>
    <property type="project" value="UniProtKB-KW"/>
</dbReference>
<reference evidence="10 11" key="1">
    <citation type="submission" date="2016-11" db="EMBL/GenBank/DDBJ databases">
        <authorList>
            <person name="Jaros S."/>
            <person name="Januszkiewicz K."/>
            <person name="Wedrychowicz H."/>
        </authorList>
    </citation>
    <scope>NUCLEOTIDE SEQUENCE [LARGE SCALE GENOMIC DNA]</scope>
    <source>
        <strain evidence="10 11">DSM 24574</strain>
    </source>
</reference>
<keyword evidence="5" id="KW-0046">Antibiotic resistance</keyword>
<dbReference type="OrthoDB" id="9799096at2"/>
<evidence type="ECO:0000313" key="11">
    <source>
        <dbReference type="Proteomes" id="UP000184212"/>
    </source>
</evidence>
<dbReference type="PIRSF" id="PIRSF000452">
    <property type="entry name" value="6-N-acetyltransf"/>
    <property type="match status" value="1"/>
</dbReference>
<keyword evidence="11" id="KW-1185">Reference proteome</keyword>
<name>A0A1M5N385_9BACT</name>
<gene>
    <name evidence="10" type="ORF">SAMN04488109_2076</name>
</gene>
<evidence type="ECO:0000256" key="4">
    <source>
        <dbReference type="ARBA" id="ARBA00022679"/>
    </source>
</evidence>
<evidence type="ECO:0000256" key="3">
    <source>
        <dbReference type="ARBA" id="ARBA00017677"/>
    </source>
</evidence>
<evidence type="ECO:0000256" key="1">
    <source>
        <dbReference type="ARBA" id="ARBA00011738"/>
    </source>
</evidence>
<comment type="catalytic activity">
    <reaction evidence="8">
        <text>kanamycin B + acetyl-CoA = N(6')-acetylkanamycin B + CoA + H(+)</text>
        <dbReference type="Rhea" id="RHEA:16449"/>
        <dbReference type="ChEBI" id="CHEBI:15378"/>
        <dbReference type="ChEBI" id="CHEBI:57287"/>
        <dbReference type="ChEBI" id="CHEBI:57288"/>
        <dbReference type="ChEBI" id="CHEBI:58390"/>
        <dbReference type="ChEBI" id="CHEBI:58549"/>
        <dbReference type="EC" id="2.3.1.82"/>
    </reaction>
</comment>
<evidence type="ECO:0000256" key="8">
    <source>
        <dbReference type="ARBA" id="ARBA00048923"/>
    </source>
</evidence>
<comment type="subunit">
    <text evidence="1">Homodimer.</text>
</comment>
<evidence type="ECO:0000256" key="7">
    <source>
        <dbReference type="ARBA" id="ARBA00029660"/>
    </source>
</evidence>
<dbReference type="InterPro" id="IPR000182">
    <property type="entry name" value="GNAT_dom"/>
</dbReference>
<evidence type="ECO:0000259" key="9">
    <source>
        <dbReference type="PROSITE" id="PS51186"/>
    </source>
</evidence>
<dbReference type="PANTHER" id="PTHR43072">
    <property type="entry name" value="N-ACETYLTRANSFERASE"/>
    <property type="match status" value="1"/>
</dbReference>
<dbReference type="InterPro" id="IPR024170">
    <property type="entry name" value="Aminoglycoside_N6-AcTrfrase"/>
</dbReference>
<dbReference type="InterPro" id="IPR016181">
    <property type="entry name" value="Acyl_CoA_acyltransferase"/>
</dbReference>
<accession>A0A1M5N385</accession>
<dbReference type="Gene3D" id="3.40.630.30">
    <property type="match status" value="1"/>
</dbReference>
<dbReference type="Pfam" id="PF00583">
    <property type="entry name" value="Acetyltransf_1"/>
    <property type="match status" value="1"/>
</dbReference>
<protein>
    <recommendedName>
        <fullName evidence="3">Aminoglycoside N(6')-acetyltransferase type 1</fullName>
        <ecNumber evidence="2">2.3.1.82</ecNumber>
    </recommendedName>
    <alternativeName>
        <fullName evidence="7">Aminoglycoside resistance protein</fullName>
    </alternativeName>
</protein>
<sequence length="145" mass="16673">MEIEPLSADNIKPFIELVLELWTDCTFDEEYENYKNLLDAKNEICYLIKQQEIYIGFVHVAVRNDYVEGATKLPVAYLEALYVKPNYQNLGVGKKLVEVGENWSRQKGCGQLASDTELSNSKSIDFHKKIGFEEANRIVCFIKDL</sequence>
<evidence type="ECO:0000256" key="2">
    <source>
        <dbReference type="ARBA" id="ARBA00012888"/>
    </source>
</evidence>
<dbReference type="Proteomes" id="UP000184212">
    <property type="component" value="Unassembled WGS sequence"/>
</dbReference>
<dbReference type="AlphaFoldDB" id="A0A1M5N385"/>
<keyword evidence="6" id="KW-0012">Acyltransferase</keyword>
<dbReference type="PROSITE" id="PS51186">
    <property type="entry name" value="GNAT"/>
    <property type="match status" value="1"/>
</dbReference>
<dbReference type="CDD" id="cd04301">
    <property type="entry name" value="NAT_SF"/>
    <property type="match status" value="1"/>
</dbReference>
<dbReference type="EMBL" id="FQWQ01000001">
    <property type="protein sequence ID" value="SHG83895.1"/>
    <property type="molecule type" value="Genomic_DNA"/>
</dbReference>
<dbReference type="GO" id="GO:0047663">
    <property type="term" value="F:aminoglycoside 6'-N-acetyltransferase activity"/>
    <property type="evidence" value="ECO:0007669"/>
    <property type="project" value="UniProtKB-EC"/>
</dbReference>
<evidence type="ECO:0000256" key="5">
    <source>
        <dbReference type="ARBA" id="ARBA00023251"/>
    </source>
</evidence>
<dbReference type="STRING" id="947013.SAMN04488109_2076"/>